<dbReference type="AlphaFoldDB" id="A0A6I3XB13"/>
<evidence type="ECO:0000313" key="1">
    <source>
        <dbReference type="EMBL" id="MUI11790.1"/>
    </source>
</evidence>
<evidence type="ECO:0000313" key="2">
    <source>
        <dbReference type="Proteomes" id="UP000431684"/>
    </source>
</evidence>
<comment type="caution">
    <text evidence="1">The sequence shown here is derived from an EMBL/GenBank/DDBJ whole genome shotgun (WGS) entry which is preliminary data.</text>
</comment>
<proteinExistence type="predicted"/>
<organism evidence="1 2">
    <name type="scientific">Pseudoduganella dura</name>
    <dbReference type="NCBI Taxonomy" id="321982"/>
    <lineage>
        <taxon>Bacteria</taxon>
        <taxon>Pseudomonadati</taxon>
        <taxon>Pseudomonadota</taxon>
        <taxon>Betaproteobacteria</taxon>
        <taxon>Burkholderiales</taxon>
        <taxon>Oxalobacteraceae</taxon>
        <taxon>Telluria group</taxon>
        <taxon>Pseudoduganella</taxon>
    </lineage>
</organism>
<gene>
    <name evidence="1" type="ORF">GJV26_04725</name>
</gene>
<dbReference type="EMBL" id="WNWM01000002">
    <property type="protein sequence ID" value="MUI11790.1"/>
    <property type="molecule type" value="Genomic_DNA"/>
</dbReference>
<sequence>MNETDICDTELVVTVLEALQEEMTADLADLEGRISAVPEGIWIAPAYGSGELEELRTARTALHSGLASIREVLVWIAWITEKDPEGETSIAAQPLPTELGFPIH</sequence>
<reference evidence="1 2" key="1">
    <citation type="submission" date="2019-11" db="EMBL/GenBank/DDBJ databases">
        <title>Draft Genome Sequences of Six Type Strains of the Genus Massilia.</title>
        <authorList>
            <person name="Miess H."/>
            <person name="Frediansyah A."/>
            <person name="Goeker M."/>
            <person name="Gross H."/>
        </authorList>
    </citation>
    <scope>NUCLEOTIDE SEQUENCE [LARGE SCALE GENOMIC DNA]</scope>
    <source>
        <strain evidence="1 2">DSM 17513</strain>
    </source>
</reference>
<name>A0A6I3XB13_9BURK</name>
<protein>
    <submittedName>
        <fullName evidence="1">Uncharacterized protein</fullName>
    </submittedName>
</protein>
<dbReference type="Proteomes" id="UP000431684">
    <property type="component" value="Unassembled WGS sequence"/>
</dbReference>
<keyword evidence="2" id="KW-1185">Reference proteome</keyword>
<dbReference type="OrthoDB" id="8777664at2"/>
<dbReference type="RefSeq" id="WP_155707821.1">
    <property type="nucleotide sequence ID" value="NZ_BMWU01000003.1"/>
</dbReference>
<accession>A0A6I3XB13</accession>